<dbReference type="RefSeq" id="XP_007775488.1">
    <property type="nucleotide sequence ID" value="XM_007777298.1"/>
</dbReference>
<accession>R7SE79</accession>
<reference evidence="2" key="1">
    <citation type="journal article" date="2012" name="Science">
        <title>The Paleozoic origin of enzymatic lignin decomposition reconstructed from 31 fungal genomes.</title>
        <authorList>
            <person name="Floudas D."/>
            <person name="Binder M."/>
            <person name="Riley R."/>
            <person name="Barry K."/>
            <person name="Blanchette R.A."/>
            <person name="Henrissat B."/>
            <person name="Martinez A.T."/>
            <person name="Otillar R."/>
            <person name="Spatafora J.W."/>
            <person name="Yadav J.S."/>
            <person name="Aerts A."/>
            <person name="Benoit I."/>
            <person name="Boyd A."/>
            <person name="Carlson A."/>
            <person name="Copeland A."/>
            <person name="Coutinho P.M."/>
            <person name="de Vries R.P."/>
            <person name="Ferreira P."/>
            <person name="Findley K."/>
            <person name="Foster B."/>
            <person name="Gaskell J."/>
            <person name="Glotzer D."/>
            <person name="Gorecki P."/>
            <person name="Heitman J."/>
            <person name="Hesse C."/>
            <person name="Hori C."/>
            <person name="Igarashi K."/>
            <person name="Jurgens J.A."/>
            <person name="Kallen N."/>
            <person name="Kersten P."/>
            <person name="Kohler A."/>
            <person name="Kuees U."/>
            <person name="Kumar T.K.A."/>
            <person name="Kuo A."/>
            <person name="LaButti K."/>
            <person name="Larrondo L.F."/>
            <person name="Lindquist E."/>
            <person name="Ling A."/>
            <person name="Lombard V."/>
            <person name="Lucas S."/>
            <person name="Lundell T."/>
            <person name="Martin R."/>
            <person name="McLaughlin D.J."/>
            <person name="Morgenstern I."/>
            <person name="Morin E."/>
            <person name="Murat C."/>
            <person name="Nagy L.G."/>
            <person name="Nolan M."/>
            <person name="Ohm R.A."/>
            <person name="Patyshakuliyeva A."/>
            <person name="Rokas A."/>
            <person name="Ruiz-Duenas F.J."/>
            <person name="Sabat G."/>
            <person name="Salamov A."/>
            <person name="Samejima M."/>
            <person name="Schmutz J."/>
            <person name="Slot J.C."/>
            <person name="St John F."/>
            <person name="Stenlid J."/>
            <person name="Sun H."/>
            <person name="Sun S."/>
            <person name="Syed K."/>
            <person name="Tsang A."/>
            <person name="Wiebenga A."/>
            <person name="Young D."/>
            <person name="Pisabarro A."/>
            <person name="Eastwood D.C."/>
            <person name="Martin F."/>
            <person name="Cullen D."/>
            <person name="Grigoriev I.V."/>
            <person name="Hibbett D.S."/>
        </authorList>
    </citation>
    <scope>NUCLEOTIDE SEQUENCE [LARGE SCALE GENOMIC DNA]</scope>
    <source>
        <strain evidence="2">RWD-64-598 SS2</strain>
    </source>
</reference>
<dbReference type="OrthoDB" id="2932645at2759"/>
<dbReference type="EMBL" id="JH711592">
    <property type="protein sequence ID" value="EIW74478.1"/>
    <property type="molecule type" value="Genomic_DNA"/>
</dbReference>
<proteinExistence type="predicted"/>
<dbReference type="KEGG" id="cput:CONPUDRAFT_160180"/>
<evidence type="ECO:0000313" key="2">
    <source>
        <dbReference type="Proteomes" id="UP000053558"/>
    </source>
</evidence>
<evidence type="ECO:0000313" key="1">
    <source>
        <dbReference type="EMBL" id="EIW74478.1"/>
    </source>
</evidence>
<gene>
    <name evidence="1" type="ORF">CONPUDRAFT_160180</name>
</gene>
<organism evidence="1 2">
    <name type="scientific">Coniophora puteana (strain RWD-64-598)</name>
    <name type="common">Brown rot fungus</name>
    <dbReference type="NCBI Taxonomy" id="741705"/>
    <lineage>
        <taxon>Eukaryota</taxon>
        <taxon>Fungi</taxon>
        <taxon>Dikarya</taxon>
        <taxon>Basidiomycota</taxon>
        <taxon>Agaricomycotina</taxon>
        <taxon>Agaricomycetes</taxon>
        <taxon>Agaricomycetidae</taxon>
        <taxon>Boletales</taxon>
        <taxon>Coniophorineae</taxon>
        <taxon>Coniophoraceae</taxon>
        <taxon>Coniophora</taxon>
    </lineage>
</organism>
<keyword evidence="2" id="KW-1185">Reference proteome</keyword>
<dbReference type="GeneID" id="19204244"/>
<protein>
    <submittedName>
        <fullName evidence="1">Uncharacterized protein</fullName>
    </submittedName>
</protein>
<sequence length="226" mass="24722">MDEALASPELRAFMHESGENVSDLFFTDETASSATPFAIASQRILGPTTLVRLLVVLAQRNALDTIQTLRKAPNGLSSATSLAQVQQITHPDVIRRLIKISHKRMAERMEHGRKRSKENKTGHDVNFACTVFMSVAELAAALAALDTHTGGMYTAEIRGARRQIVVALGNAAQMALSLRHYQRSYSLALAAVAAAENIPEEEGLESEVVEKNKRRLHLAGVGLQRR</sequence>
<name>R7SE79_CONPW</name>
<dbReference type="Proteomes" id="UP000053558">
    <property type="component" value="Unassembled WGS sequence"/>
</dbReference>
<dbReference type="AlphaFoldDB" id="R7SE79"/>